<dbReference type="Gene3D" id="2.60.40.3650">
    <property type="match status" value="1"/>
</dbReference>
<name>A0ABW9VV28_9BURK</name>
<dbReference type="InterPro" id="IPR040756">
    <property type="entry name" value="Peptidase_M61_N"/>
</dbReference>
<dbReference type="Gene3D" id="1.10.390.10">
    <property type="entry name" value="Neutral Protease Domain 2"/>
    <property type="match status" value="1"/>
</dbReference>
<dbReference type="Pfam" id="PF17899">
    <property type="entry name" value="Peptidase_M61_N"/>
    <property type="match status" value="1"/>
</dbReference>
<dbReference type="Gene3D" id="2.30.42.10">
    <property type="match status" value="1"/>
</dbReference>
<dbReference type="InterPro" id="IPR027268">
    <property type="entry name" value="Peptidase_M4/M1_CTD_sf"/>
</dbReference>
<dbReference type="RefSeq" id="WP_161053610.1">
    <property type="nucleotide sequence ID" value="NZ_WWCT01000002.1"/>
</dbReference>
<dbReference type="EMBL" id="WWCT01000002">
    <property type="protein sequence ID" value="MYN25492.1"/>
    <property type="molecule type" value="Genomic_DNA"/>
</dbReference>
<dbReference type="PIRSF" id="PIRSF016493">
    <property type="entry name" value="Glycyl_aminpptds"/>
    <property type="match status" value="1"/>
</dbReference>
<organism evidence="2 3">
    <name type="scientific">Duganella levis</name>
    <dbReference type="NCBI Taxonomy" id="2692169"/>
    <lineage>
        <taxon>Bacteria</taxon>
        <taxon>Pseudomonadati</taxon>
        <taxon>Pseudomonadota</taxon>
        <taxon>Betaproteobacteria</taxon>
        <taxon>Burkholderiales</taxon>
        <taxon>Oxalobacteraceae</taxon>
        <taxon>Telluria group</taxon>
        <taxon>Duganella</taxon>
    </lineage>
</organism>
<evidence type="ECO:0000313" key="2">
    <source>
        <dbReference type="EMBL" id="MYN25492.1"/>
    </source>
</evidence>
<evidence type="ECO:0000259" key="1">
    <source>
        <dbReference type="PROSITE" id="PS50106"/>
    </source>
</evidence>
<dbReference type="PROSITE" id="PS50106">
    <property type="entry name" value="PDZ"/>
    <property type="match status" value="1"/>
</dbReference>
<dbReference type="InterPro" id="IPR001478">
    <property type="entry name" value="PDZ"/>
</dbReference>
<dbReference type="SMART" id="SM00228">
    <property type="entry name" value="PDZ"/>
    <property type="match status" value="1"/>
</dbReference>
<protein>
    <submittedName>
        <fullName evidence="2">M61 family peptidase</fullName>
    </submittedName>
</protein>
<gene>
    <name evidence="2" type="ORF">GTP69_03645</name>
</gene>
<evidence type="ECO:0000313" key="3">
    <source>
        <dbReference type="Proteomes" id="UP000642144"/>
    </source>
</evidence>
<keyword evidence="3" id="KW-1185">Reference proteome</keyword>
<dbReference type="InterPro" id="IPR036034">
    <property type="entry name" value="PDZ_sf"/>
</dbReference>
<feature type="domain" description="PDZ" evidence="1">
    <location>
        <begin position="479"/>
        <end position="558"/>
    </location>
</feature>
<sequence length="593" mass="64706">MLAAVCLAAITMMVDMRDASRKLYHAVEVIPVTPGPLTLAYPQWLPSEHAPGPLENHVGLQIRGEDGAQPAIAWTRDPYDAYLYHLTVPPGVSAIRIQSDFITTDSGSPRGGVAGRDLAALSWNSMLLYPYSGPQTQASAIMVKPSVTLPPDWRYATSLPQQDGELQAVSLEQLVDSPLIAGRHFREVEVAPHHYLDMVADSPEDLAVSDAQIGQLRELVRQSGYLFRSRHYRDFRFLMTLSDQVSGLAVDHHESLDNRRPAKFMVDADMRALYGNFLPHDFVHSWNGKYRRPAGLVAPNFQQAVDTSGLWVYEGLTDYLGGVLTTRAGIWTREQYLASLAETAARYSHRPGRAWRDLQDTASMAMTLWQREGGGYGSLRRDGFDFYGEGALVWLDVDVTIRRLTAGRKSLDDFVAAFHGAGGDTPPQVLPYSFDELVAALNAVAPHDWRGFLQTRLHALGPDAPLDGVTGGGYRLVYRTTSARNGSGLLYSVGMEVGQGGVVSDVLQDSAAWRAGLAPGMKIDQVNGSAYTTAALRQAIRNAQHTSAAITLTVAGSAGPLALDYHDGERFPALERIDGTPDVLGDILTARSH</sequence>
<dbReference type="InterPro" id="IPR024191">
    <property type="entry name" value="Peptidase_M61"/>
</dbReference>
<comment type="caution">
    <text evidence="2">The sequence shown here is derived from an EMBL/GenBank/DDBJ whole genome shotgun (WGS) entry which is preliminary data.</text>
</comment>
<dbReference type="InterPro" id="IPR007963">
    <property type="entry name" value="Peptidase_M61_catalytic"/>
</dbReference>
<proteinExistence type="predicted"/>
<dbReference type="Proteomes" id="UP000642144">
    <property type="component" value="Unassembled WGS sequence"/>
</dbReference>
<dbReference type="SUPFAM" id="SSF50156">
    <property type="entry name" value="PDZ domain-like"/>
    <property type="match status" value="1"/>
</dbReference>
<accession>A0ABW9VV28</accession>
<reference evidence="2 3" key="1">
    <citation type="submission" date="2019-12" db="EMBL/GenBank/DDBJ databases">
        <title>Novel species isolated from a subtropical stream in China.</title>
        <authorList>
            <person name="Lu H."/>
        </authorList>
    </citation>
    <scope>NUCLEOTIDE SEQUENCE [LARGE SCALE GENOMIC DNA]</scope>
    <source>
        <strain evidence="2 3">CY42W</strain>
    </source>
</reference>
<dbReference type="Pfam" id="PF05299">
    <property type="entry name" value="Peptidase_M61"/>
    <property type="match status" value="1"/>
</dbReference>